<dbReference type="AlphaFoldDB" id="A0A4U8T6Z9"/>
<protein>
    <submittedName>
        <fullName evidence="1">Uncharacterized protein</fullName>
    </submittedName>
</protein>
<comment type="caution">
    <text evidence="1">The sequence shown here is derived from an EMBL/GenBank/DDBJ whole genome shotgun (WGS) entry which is preliminary data.</text>
</comment>
<dbReference type="STRING" id="1677920.LS71_04210"/>
<dbReference type="EMBL" id="JRPR02000009">
    <property type="protein sequence ID" value="TLD95386.1"/>
    <property type="molecule type" value="Genomic_DNA"/>
</dbReference>
<evidence type="ECO:0000313" key="2">
    <source>
        <dbReference type="Proteomes" id="UP000029733"/>
    </source>
</evidence>
<reference evidence="1 2" key="1">
    <citation type="journal article" date="2014" name="Genome Announc.">
        <title>Draft genome sequences of eight enterohepatic helicobacter species isolated from both laboratory and wild rodents.</title>
        <authorList>
            <person name="Sheh A."/>
            <person name="Shen Z."/>
            <person name="Fox J.G."/>
        </authorList>
    </citation>
    <scope>NUCLEOTIDE SEQUENCE [LARGE SCALE GENOMIC DNA]</scope>
    <source>
        <strain evidence="1 2">MIT 09-6949</strain>
    </source>
</reference>
<organism evidence="1 2">
    <name type="scientific">Helicobacter jaachi</name>
    <dbReference type="NCBI Taxonomy" id="1677920"/>
    <lineage>
        <taxon>Bacteria</taxon>
        <taxon>Pseudomonadati</taxon>
        <taxon>Campylobacterota</taxon>
        <taxon>Epsilonproteobacteria</taxon>
        <taxon>Campylobacterales</taxon>
        <taxon>Helicobacteraceae</taxon>
        <taxon>Helicobacter</taxon>
    </lineage>
</organism>
<proteinExistence type="predicted"/>
<dbReference type="RefSeq" id="WP_034354069.1">
    <property type="nucleotide sequence ID" value="NZ_JRPR02000009.1"/>
</dbReference>
<dbReference type="Proteomes" id="UP000029733">
    <property type="component" value="Unassembled WGS sequence"/>
</dbReference>
<gene>
    <name evidence="1" type="ORF">LS71_008240</name>
</gene>
<accession>A0A4U8T6Z9</accession>
<evidence type="ECO:0000313" key="1">
    <source>
        <dbReference type="EMBL" id="TLD95386.1"/>
    </source>
</evidence>
<sequence length="73" mass="8338">MIDIDLLNDKADISGDSNIIENEVLFAISAYYHKKGQQRAKPYSNDEIIKELHQKLAFAMGFMELSHLKLNAK</sequence>
<name>A0A4U8T6Z9_9HELI</name>
<keyword evidence="2" id="KW-1185">Reference proteome</keyword>